<reference evidence="2 3" key="1">
    <citation type="journal article" date="2018" name="PLoS Genet.">
        <title>Population sequencing reveals clonal diversity and ancestral inbreeding in the grapevine cultivar Chardonnay.</title>
        <authorList>
            <person name="Roach M.J."/>
            <person name="Johnson D.L."/>
            <person name="Bohlmann J."/>
            <person name="van Vuuren H.J."/>
            <person name="Jones S.J."/>
            <person name="Pretorius I.S."/>
            <person name="Schmidt S.A."/>
            <person name="Borneman A.R."/>
        </authorList>
    </citation>
    <scope>NUCLEOTIDE SEQUENCE [LARGE SCALE GENOMIC DNA]</scope>
    <source>
        <strain evidence="3">cv. Chardonnay</strain>
        <tissue evidence="2">Leaf</tissue>
    </source>
</reference>
<gene>
    <name evidence="2" type="ORF">CK203_115101</name>
</gene>
<proteinExistence type="predicted"/>
<feature type="compositionally biased region" description="Polar residues" evidence="1">
    <location>
        <begin position="11"/>
        <end position="43"/>
    </location>
</feature>
<accession>A0A438C8K8</accession>
<dbReference type="EMBL" id="QGNW01002460">
    <property type="protein sequence ID" value="RVW19574.1"/>
    <property type="molecule type" value="Genomic_DNA"/>
</dbReference>
<sequence length="248" mass="28209">MDEVQHDLSQKIDNLQDSISRFANLNTMQEKENSPSQPHQNQKGIHEMEAKEGDKEVDLPTCKLEHKEESETEKKRGRGSQKQRKTEQFAPRNSLVQNSHHPTPLCEIAFESIASNGAQFGVETKKLWPFEDDCAKLNGNVAAEPISLLLDTFLEHFLELKLCIPYVFLKLRKSGVQCFKTVCNLDLKRRSYGHLKESNFAFGRFQLRAPVEETMPSKENTRTEAKVLIQPTQKATTDASAPQDLTII</sequence>
<evidence type="ECO:0000313" key="2">
    <source>
        <dbReference type="EMBL" id="RVW19574.1"/>
    </source>
</evidence>
<feature type="compositionally biased region" description="Basic and acidic residues" evidence="1">
    <location>
        <begin position="1"/>
        <end position="10"/>
    </location>
</feature>
<feature type="region of interest" description="Disordered" evidence="1">
    <location>
        <begin position="1"/>
        <end position="100"/>
    </location>
</feature>
<feature type="compositionally biased region" description="Basic and acidic residues" evidence="1">
    <location>
        <begin position="44"/>
        <end position="74"/>
    </location>
</feature>
<evidence type="ECO:0000256" key="1">
    <source>
        <dbReference type="SAM" id="MobiDB-lite"/>
    </source>
</evidence>
<organism evidence="2 3">
    <name type="scientific">Vitis vinifera</name>
    <name type="common">Grape</name>
    <dbReference type="NCBI Taxonomy" id="29760"/>
    <lineage>
        <taxon>Eukaryota</taxon>
        <taxon>Viridiplantae</taxon>
        <taxon>Streptophyta</taxon>
        <taxon>Embryophyta</taxon>
        <taxon>Tracheophyta</taxon>
        <taxon>Spermatophyta</taxon>
        <taxon>Magnoliopsida</taxon>
        <taxon>eudicotyledons</taxon>
        <taxon>Gunneridae</taxon>
        <taxon>Pentapetalae</taxon>
        <taxon>rosids</taxon>
        <taxon>Vitales</taxon>
        <taxon>Vitaceae</taxon>
        <taxon>Viteae</taxon>
        <taxon>Vitis</taxon>
    </lineage>
</organism>
<dbReference type="AlphaFoldDB" id="A0A438C8K8"/>
<dbReference type="Proteomes" id="UP000288805">
    <property type="component" value="Unassembled WGS sequence"/>
</dbReference>
<name>A0A438C8K8_VITVI</name>
<comment type="caution">
    <text evidence="2">The sequence shown here is derived from an EMBL/GenBank/DDBJ whole genome shotgun (WGS) entry which is preliminary data.</text>
</comment>
<evidence type="ECO:0000313" key="3">
    <source>
        <dbReference type="Proteomes" id="UP000288805"/>
    </source>
</evidence>
<protein>
    <submittedName>
        <fullName evidence="2">Uncharacterized protein</fullName>
    </submittedName>
</protein>